<dbReference type="InterPro" id="IPR001841">
    <property type="entry name" value="Znf_RING"/>
</dbReference>
<feature type="compositionally biased region" description="Basic and acidic residues" evidence="5">
    <location>
        <begin position="647"/>
        <end position="659"/>
    </location>
</feature>
<keyword evidence="3" id="KW-0862">Zinc</keyword>
<keyword evidence="1" id="KW-0479">Metal-binding</keyword>
<dbReference type="InterPro" id="IPR011011">
    <property type="entry name" value="Znf_FYVE_PHD"/>
</dbReference>
<feature type="domain" description="PHD-type" evidence="6">
    <location>
        <begin position="129"/>
        <end position="187"/>
    </location>
</feature>
<keyword evidence="2 4" id="KW-0863">Zinc-finger</keyword>
<feature type="region of interest" description="Disordered" evidence="5">
    <location>
        <begin position="1"/>
        <end position="65"/>
    </location>
</feature>
<dbReference type="SUPFAM" id="SSF47769">
    <property type="entry name" value="SAM/Pointed domain"/>
    <property type="match status" value="1"/>
</dbReference>
<reference evidence="9" key="1">
    <citation type="submission" date="2018-01" db="EMBL/GenBank/DDBJ databases">
        <authorList>
            <person name="Alioto T."/>
            <person name="Alioto T."/>
        </authorList>
    </citation>
    <scope>NUCLEOTIDE SEQUENCE [LARGE SCALE GENOMIC DNA]</scope>
</reference>
<accession>A0A3B0KSM5</accession>
<dbReference type="AlphaFoldDB" id="A0A3B0KSM5"/>
<feature type="region of interest" description="Disordered" evidence="5">
    <location>
        <begin position="306"/>
        <end position="354"/>
    </location>
</feature>
<proteinExistence type="predicted"/>
<evidence type="ECO:0000313" key="8">
    <source>
        <dbReference type="EMBL" id="SPP86898.1"/>
    </source>
</evidence>
<dbReference type="InterPro" id="IPR001965">
    <property type="entry name" value="Znf_PHD"/>
</dbReference>
<feature type="domain" description="RING-type" evidence="7">
    <location>
        <begin position="132"/>
        <end position="185"/>
    </location>
</feature>
<sequence>MKRAKEEDKDESTSANGTLNSSAGSNSNDAAATTSTATTTTATRTTGRLKKPKQVYDPSDNYVRYRNTTPANATAQTAPMPAPAATATATAAVPVRVTSPVAVAATKPDSVANADAQDAESGAQPQRQYDICQKCKQMEVKRGSGHKSNFLGCKSCLHKWHFSCMSISFDVLSVARKKYKCPSCRNCSICGAKGTDLAICSTCVYSFHRDCHDPPLTCISRSRMYILYGVGNVSFCTLHTLCTNTTLPMYSSSTKYKKLIKLMSRKQQKDSHITMNGNTLNTFLGFLCEAISRNSNTNFPVKMMHAKEEDKDESTSANGTLNSSAGSNINDTAATTSTATTTIATRTTGRLKKPKQVYDPSYNYVRYRNTTPANATAQTAPMPAPAATATAAVPVRVTSPVAVAATKPDSVANADAQDAESGAQPQRQYDICQKCKQMEVKRGSGHKSNFLGCKSCLHKCKLQSQHTVPYTHPHTHTFLVMHFSGHFSCMSISFDVLSVARKKYKCPSCRNCSICGAKGTDLAICSTCVYSFHRDCHDPPLSGSDLSERQWQCHSCEHEPNHNNNNNNTSGGEHTGRKSYPGRMKRAQSDPAGQEKQAKLVKESKEETKRATKKKEKAAKQEGEGEHKQKKEEKKKEKEELELEPQSELKEEADKRLSTDESDMPMEAAAAVEEPKVETKEEPEVMPAETMPEPMEQETATETEHKSVAAEAAAAAPASPQLVEQMPLGMDMDPQPLEAAAVPNGSDDYEPPPPPLLVRLPADDVPVTSSNPVSNWTTEQVTAYVSRFYPEEAQELNRQDMDGEALLMLTREDMIRCFGFKLGQALRVFQVILGLQMRNNIVSLGWSST</sequence>
<dbReference type="PROSITE" id="PS50089">
    <property type="entry name" value="ZF_RING_2"/>
    <property type="match status" value="1"/>
</dbReference>
<feature type="compositionally biased region" description="Basic and acidic residues" evidence="5">
    <location>
        <begin position="596"/>
        <end position="610"/>
    </location>
</feature>
<protein>
    <submittedName>
        <fullName evidence="8">Blast:Zinc finger protein neuro-d4</fullName>
    </submittedName>
</protein>
<evidence type="ECO:0000259" key="7">
    <source>
        <dbReference type="PROSITE" id="PS50089"/>
    </source>
</evidence>
<evidence type="ECO:0000256" key="5">
    <source>
        <dbReference type="SAM" id="MobiDB-lite"/>
    </source>
</evidence>
<keyword evidence="9" id="KW-1185">Reference proteome</keyword>
<organism evidence="8 9">
    <name type="scientific">Drosophila guanche</name>
    <name type="common">Fruit fly</name>
    <dbReference type="NCBI Taxonomy" id="7266"/>
    <lineage>
        <taxon>Eukaryota</taxon>
        <taxon>Metazoa</taxon>
        <taxon>Ecdysozoa</taxon>
        <taxon>Arthropoda</taxon>
        <taxon>Hexapoda</taxon>
        <taxon>Insecta</taxon>
        <taxon>Pterygota</taxon>
        <taxon>Neoptera</taxon>
        <taxon>Endopterygota</taxon>
        <taxon>Diptera</taxon>
        <taxon>Brachycera</taxon>
        <taxon>Muscomorpha</taxon>
        <taxon>Ephydroidea</taxon>
        <taxon>Drosophilidae</taxon>
        <taxon>Drosophila</taxon>
        <taxon>Sophophora</taxon>
    </lineage>
</organism>
<feature type="compositionally biased region" description="Basic and acidic residues" evidence="5">
    <location>
        <begin position="673"/>
        <end position="683"/>
    </location>
</feature>
<dbReference type="SMART" id="SM00249">
    <property type="entry name" value="PHD"/>
    <property type="match status" value="3"/>
</dbReference>
<dbReference type="InterPro" id="IPR013083">
    <property type="entry name" value="Znf_RING/FYVE/PHD"/>
</dbReference>
<gene>
    <name evidence="8" type="ORF">DGUA_6G009195</name>
</gene>
<feature type="compositionally biased region" description="Low complexity" evidence="5">
    <location>
        <begin position="332"/>
        <end position="348"/>
    </location>
</feature>
<dbReference type="EMBL" id="OUUW01000011">
    <property type="protein sequence ID" value="SPP86898.1"/>
    <property type="molecule type" value="Genomic_DNA"/>
</dbReference>
<dbReference type="Gene3D" id="3.30.40.10">
    <property type="entry name" value="Zinc/RING finger domain, C3HC4 (zinc finger)"/>
    <property type="match status" value="3"/>
</dbReference>
<evidence type="ECO:0000256" key="4">
    <source>
        <dbReference type="PROSITE-ProRule" id="PRU00175"/>
    </source>
</evidence>
<dbReference type="GO" id="GO:0008270">
    <property type="term" value="F:zinc ion binding"/>
    <property type="evidence" value="ECO:0007669"/>
    <property type="project" value="UniProtKB-KW"/>
</dbReference>
<dbReference type="SUPFAM" id="SSF57903">
    <property type="entry name" value="FYVE/PHD zinc finger"/>
    <property type="match status" value="2"/>
</dbReference>
<evidence type="ECO:0000256" key="2">
    <source>
        <dbReference type="ARBA" id="ARBA00022771"/>
    </source>
</evidence>
<feature type="compositionally biased region" description="Basic and acidic residues" evidence="5">
    <location>
        <begin position="618"/>
        <end position="639"/>
    </location>
</feature>
<dbReference type="OrthoDB" id="10004495at2759"/>
<evidence type="ECO:0000259" key="6">
    <source>
        <dbReference type="PROSITE" id="PS50016"/>
    </source>
</evidence>
<feature type="region of interest" description="Disordered" evidence="5">
    <location>
        <begin position="557"/>
        <end position="705"/>
    </location>
</feature>
<dbReference type="STRING" id="7266.A0A3B0KSM5"/>
<evidence type="ECO:0000256" key="1">
    <source>
        <dbReference type="ARBA" id="ARBA00022723"/>
    </source>
</evidence>
<dbReference type="Gene3D" id="1.10.150.50">
    <property type="entry name" value="Transcription Factor, Ets-1"/>
    <property type="match status" value="1"/>
</dbReference>
<dbReference type="PROSITE" id="PS50016">
    <property type="entry name" value="ZF_PHD_2"/>
    <property type="match status" value="2"/>
</dbReference>
<feature type="domain" description="PHD-type" evidence="6">
    <location>
        <begin position="509"/>
        <end position="559"/>
    </location>
</feature>
<feature type="compositionally biased region" description="Polar residues" evidence="5">
    <location>
        <begin position="315"/>
        <end position="331"/>
    </location>
</feature>
<dbReference type="InterPro" id="IPR013761">
    <property type="entry name" value="SAM/pointed_sf"/>
</dbReference>
<feature type="compositionally biased region" description="Low complexity" evidence="5">
    <location>
        <begin position="20"/>
        <end position="46"/>
    </location>
</feature>
<dbReference type="InterPro" id="IPR019787">
    <property type="entry name" value="Znf_PHD-finger"/>
</dbReference>
<name>A0A3B0KSM5_DROGU</name>
<dbReference type="Proteomes" id="UP000268350">
    <property type="component" value="Unassembled WGS sequence"/>
</dbReference>
<evidence type="ECO:0000313" key="9">
    <source>
        <dbReference type="Proteomes" id="UP000268350"/>
    </source>
</evidence>
<dbReference type="Pfam" id="PF00628">
    <property type="entry name" value="PHD"/>
    <property type="match status" value="1"/>
</dbReference>
<evidence type="ECO:0000256" key="3">
    <source>
        <dbReference type="ARBA" id="ARBA00022833"/>
    </source>
</evidence>